<sequence>MNKSKKADLSKSFSQSSLIPIRRHTKSRSDTIASTPSSILSKKFATPSPKKTSLSKQNTVSKFTLPAISIHRNPLSLYSSEELTHVIKSTWKPSIKPRLHDWSFKLSQPKTVSINQMEKYLINNQSKFSKTGSQFQMMQIH</sequence>
<organism evidence="2 3">
    <name type="scientific">Blepharisma stoltei</name>
    <dbReference type="NCBI Taxonomy" id="1481888"/>
    <lineage>
        <taxon>Eukaryota</taxon>
        <taxon>Sar</taxon>
        <taxon>Alveolata</taxon>
        <taxon>Ciliophora</taxon>
        <taxon>Postciliodesmatophora</taxon>
        <taxon>Heterotrichea</taxon>
        <taxon>Heterotrichida</taxon>
        <taxon>Blepharismidae</taxon>
        <taxon>Blepharisma</taxon>
    </lineage>
</organism>
<keyword evidence="3" id="KW-1185">Reference proteome</keyword>
<dbReference type="Proteomes" id="UP001162131">
    <property type="component" value="Unassembled WGS sequence"/>
</dbReference>
<dbReference type="AlphaFoldDB" id="A0AAU9K2P6"/>
<protein>
    <submittedName>
        <fullName evidence="2">Uncharacterized protein</fullName>
    </submittedName>
</protein>
<evidence type="ECO:0000256" key="1">
    <source>
        <dbReference type="SAM" id="MobiDB-lite"/>
    </source>
</evidence>
<proteinExistence type="predicted"/>
<reference evidence="2" key="1">
    <citation type="submission" date="2021-09" db="EMBL/GenBank/DDBJ databases">
        <authorList>
            <consortium name="AG Swart"/>
            <person name="Singh M."/>
            <person name="Singh A."/>
            <person name="Seah K."/>
            <person name="Emmerich C."/>
        </authorList>
    </citation>
    <scope>NUCLEOTIDE SEQUENCE</scope>
    <source>
        <strain evidence="2">ATCC30299</strain>
    </source>
</reference>
<name>A0AAU9K2P6_9CILI</name>
<gene>
    <name evidence="2" type="ORF">BSTOLATCC_MIC57097</name>
</gene>
<dbReference type="EMBL" id="CAJZBQ010000055">
    <property type="protein sequence ID" value="CAG9332808.1"/>
    <property type="molecule type" value="Genomic_DNA"/>
</dbReference>
<comment type="caution">
    <text evidence="2">The sequence shown here is derived from an EMBL/GenBank/DDBJ whole genome shotgun (WGS) entry which is preliminary data.</text>
</comment>
<feature type="compositionally biased region" description="Polar residues" evidence="1">
    <location>
        <begin position="30"/>
        <end position="40"/>
    </location>
</feature>
<accession>A0AAU9K2P6</accession>
<evidence type="ECO:0000313" key="2">
    <source>
        <dbReference type="EMBL" id="CAG9332808.1"/>
    </source>
</evidence>
<evidence type="ECO:0000313" key="3">
    <source>
        <dbReference type="Proteomes" id="UP001162131"/>
    </source>
</evidence>
<feature type="region of interest" description="Disordered" evidence="1">
    <location>
        <begin position="1"/>
        <end position="57"/>
    </location>
</feature>